<name>A0AAV5U767_9BILA</name>
<accession>A0AAV5U767</accession>
<sequence>MQIFKWSDIQPTSSNCAIRTQANRYLMDSREPSFWKFPLNWRVNEENKCPNSSRDSLSRSRTFSAEHASRQFSRPESWSTS</sequence>
<comment type="caution">
    <text evidence="2">The sequence shown here is derived from an EMBL/GenBank/DDBJ whole genome shotgun (WGS) entry which is preliminary data.</text>
</comment>
<gene>
    <name evidence="2" type="ORF">PENTCL1PPCAC_24184</name>
</gene>
<keyword evidence="3" id="KW-1185">Reference proteome</keyword>
<reference evidence="2" key="1">
    <citation type="submission" date="2023-10" db="EMBL/GenBank/DDBJ databases">
        <title>Genome assembly of Pristionchus species.</title>
        <authorList>
            <person name="Yoshida K."/>
            <person name="Sommer R.J."/>
        </authorList>
    </citation>
    <scope>NUCLEOTIDE SEQUENCE</scope>
    <source>
        <strain evidence="2">RS0144</strain>
    </source>
</reference>
<feature type="compositionally biased region" description="Polar residues" evidence="1">
    <location>
        <begin position="49"/>
        <end position="63"/>
    </location>
</feature>
<evidence type="ECO:0000313" key="2">
    <source>
        <dbReference type="EMBL" id="GMT02010.1"/>
    </source>
</evidence>
<proteinExistence type="predicted"/>
<protein>
    <submittedName>
        <fullName evidence="2">Uncharacterized protein</fullName>
    </submittedName>
</protein>
<evidence type="ECO:0000313" key="3">
    <source>
        <dbReference type="Proteomes" id="UP001432027"/>
    </source>
</evidence>
<feature type="compositionally biased region" description="Polar residues" evidence="1">
    <location>
        <begin position="70"/>
        <end position="81"/>
    </location>
</feature>
<organism evidence="2 3">
    <name type="scientific">Pristionchus entomophagus</name>
    <dbReference type="NCBI Taxonomy" id="358040"/>
    <lineage>
        <taxon>Eukaryota</taxon>
        <taxon>Metazoa</taxon>
        <taxon>Ecdysozoa</taxon>
        <taxon>Nematoda</taxon>
        <taxon>Chromadorea</taxon>
        <taxon>Rhabditida</taxon>
        <taxon>Rhabditina</taxon>
        <taxon>Diplogasteromorpha</taxon>
        <taxon>Diplogasteroidea</taxon>
        <taxon>Neodiplogasteridae</taxon>
        <taxon>Pristionchus</taxon>
    </lineage>
</organism>
<evidence type="ECO:0000256" key="1">
    <source>
        <dbReference type="SAM" id="MobiDB-lite"/>
    </source>
</evidence>
<dbReference type="EMBL" id="BTSX01000005">
    <property type="protein sequence ID" value="GMT02010.1"/>
    <property type="molecule type" value="Genomic_DNA"/>
</dbReference>
<feature type="region of interest" description="Disordered" evidence="1">
    <location>
        <begin position="48"/>
        <end position="81"/>
    </location>
</feature>
<dbReference type="AlphaFoldDB" id="A0AAV5U767"/>
<dbReference type="Proteomes" id="UP001432027">
    <property type="component" value="Unassembled WGS sequence"/>
</dbReference>